<dbReference type="InterPro" id="IPR036864">
    <property type="entry name" value="Zn2-C6_fun-type_DNA-bd_sf"/>
</dbReference>
<keyword evidence="6" id="KW-1185">Reference proteome</keyword>
<feature type="domain" description="Zn(2)-C6 fungal-type" evidence="4">
    <location>
        <begin position="16"/>
        <end position="51"/>
    </location>
</feature>
<evidence type="ECO:0000256" key="1">
    <source>
        <dbReference type="ARBA" id="ARBA00022723"/>
    </source>
</evidence>
<dbReference type="InParanoid" id="I4Y981"/>
<accession>I4Y981</accession>
<dbReference type="Proteomes" id="UP000005242">
    <property type="component" value="Unassembled WGS sequence"/>
</dbReference>
<dbReference type="FunCoup" id="I4Y981">
    <property type="interactions" value="150"/>
</dbReference>
<dbReference type="GO" id="GO:0008270">
    <property type="term" value="F:zinc ion binding"/>
    <property type="evidence" value="ECO:0007669"/>
    <property type="project" value="InterPro"/>
</dbReference>
<dbReference type="OrthoDB" id="4456959at2759"/>
<dbReference type="InterPro" id="IPR050987">
    <property type="entry name" value="AtrR-like"/>
</dbReference>
<dbReference type="AlphaFoldDB" id="I4Y981"/>
<protein>
    <recommendedName>
        <fullName evidence="4">Zn(2)-C6 fungal-type domain-containing protein</fullName>
    </recommendedName>
</protein>
<dbReference type="HOGENOM" id="CLU_006019_0_1_1"/>
<dbReference type="GeneID" id="18475017"/>
<dbReference type="InterPro" id="IPR001138">
    <property type="entry name" value="Zn2Cys6_DnaBD"/>
</dbReference>
<name>I4Y981_WALMC</name>
<feature type="compositionally biased region" description="Basic residues" evidence="3">
    <location>
        <begin position="677"/>
        <end position="690"/>
    </location>
</feature>
<keyword evidence="1" id="KW-0479">Metal-binding</keyword>
<dbReference type="Pfam" id="PF00172">
    <property type="entry name" value="Zn_clus"/>
    <property type="match status" value="1"/>
</dbReference>
<dbReference type="CDD" id="cd00067">
    <property type="entry name" value="GAL4"/>
    <property type="match status" value="1"/>
</dbReference>
<dbReference type="GO" id="GO:0000981">
    <property type="term" value="F:DNA-binding transcription factor activity, RNA polymerase II-specific"/>
    <property type="evidence" value="ECO:0007669"/>
    <property type="project" value="InterPro"/>
</dbReference>
<dbReference type="KEGG" id="wse:WALSEDRAFT_65411"/>
<keyword evidence="2" id="KW-0539">Nucleus</keyword>
<evidence type="ECO:0000256" key="3">
    <source>
        <dbReference type="SAM" id="MobiDB-lite"/>
    </source>
</evidence>
<dbReference type="PROSITE" id="PS50048">
    <property type="entry name" value="ZN2_CY6_FUNGAL_2"/>
    <property type="match status" value="1"/>
</dbReference>
<dbReference type="CDD" id="cd12148">
    <property type="entry name" value="fungal_TF_MHR"/>
    <property type="match status" value="1"/>
</dbReference>
<dbReference type="EMBL" id="JH668239">
    <property type="protein sequence ID" value="EIM20523.1"/>
    <property type="molecule type" value="Genomic_DNA"/>
</dbReference>
<sequence>MVVESDSEKKRKITRACDICRRKKIKCDGPSKAEQGLKCSNCDNNNFTCTYVEAAKRKGPPKGYIESLENRNRRFEMLFRKMLPDYDYNSQVGSPIDRDNFETGCEADTSRWNKQKKELPTIENAFHPTQEIDDQSDDELEERMQQISVSAQCEDNTRYLGKSSSVYLMATLDQYKPPDEPPITREVMEQDRRPEFWMDREWIMEEKKDFPSVSYTAEELPPPDLLEHLVKIFFEKFNVYFPVLHRASFEADLHKRKDDIRFGGLLLLLCATASRYSDDPRVVPKDDKDEFGNVKNWRFAGAEFFAKFKMHCHSFILTAATLEDLQSIILMIIYLQGGPFSPACWALNSMGLVLAQDIGFHRKRVWGDPIQNELRKRAFWSFYMMDKHLSAMLGRPCTLNDENFDVELPSVLPDEVETEMQMTITQFNKLIELVAILGEVLRTIYVVNKRKRPNNANIPEPKRTLMDVAALDSKLHKWLESIPPELAWDPNCKDNLKFTFMCMLQTTYYLVQIYIHRPFISTPKRPSPLGYPSLSICTNAARSCIHVLSHLQERNKTTKVMDSWTGIGSFTSSVILIVSACEGRRNSTDPSAPIPEMKEINMGMQVVKELEARHLHAGRAHDILRKLVNGIGKIPTEESPNATSPATSNFSASSSLSMDSNLFLRGSTENLFNPPQQRRKIAKKPSHTRKNTQDLEDLPMSTNDLATHIFYPDMVNDTATTENTTTSLTEMANLVDQGVFPSGNFDFTAPTSSEVMPQSTFVQPPTSQMPKGYNDVNMAGINTLTDYDMLGNSNPLTNMFTSSPEDDTKPSVTQDAVPQQDLWSLLPDSTYNTQSEDWTNFFRFTQPM</sequence>
<dbReference type="PANTHER" id="PTHR46910">
    <property type="entry name" value="TRANSCRIPTION FACTOR PDR1"/>
    <property type="match status" value="1"/>
</dbReference>
<dbReference type="PROSITE" id="PS00463">
    <property type="entry name" value="ZN2_CY6_FUNGAL_1"/>
    <property type="match status" value="1"/>
</dbReference>
<evidence type="ECO:0000313" key="6">
    <source>
        <dbReference type="Proteomes" id="UP000005242"/>
    </source>
</evidence>
<dbReference type="Pfam" id="PF04082">
    <property type="entry name" value="Fungal_trans"/>
    <property type="match status" value="1"/>
</dbReference>
<dbReference type="SMART" id="SM00906">
    <property type="entry name" value="Fungal_trans"/>
    <property type="match status" value="1"/>
</dbReference>
<dbReference type="InterPro" id="IPR007219">
    <property type="entry name" value="XnlR_reg_dom"/>
</dbReference>
<reference evidence="5 6" key="1">
    <citation type="journal article" date="2012" name="Fungal Genet. Biol.">
        <title>The genome of the xerotolerant mold Wallemia sebi reveals adaptations to osmotic stress and suggests cryptic sexual reproduction.</title>
        <authorList>
            <person name="Padamsee M."/>
            <person name="Kumar T.K.A."/>
            <person name="Riley R."/>
            <person name="Binder M."/>
            <person name="Boyd A."/>
            <person name="Calvo A.M."/>
            <person name="Furukawa K."/>
            <person name="Hesse C."/>
            <person name="Hohmann S."/>
            <person name="James T.Y."/>
            <person name="LaButti K."/>
            <person name="Lapidus A."/>
            <person name="Lindquist E."/>
            <person name="Lucas S."/>
            <person name="Miller K."/>
            <person name="Shantappa S."/>
            <person name="Grigoriev I.V."/>
            <person name="Hibbett D.S."/>
            <person name="McLaughlin D.J."/>
            <person name="Spatafora J.W."/>
            <person name="Aime M.C."/>
        </authorList>
    </citation>
    <scope>NUCLEOTIDE SEQUENCE [LARGE SCALE GENOMIC DNA]</scope>
    <source>
        <strain evidence="6">ATCC MYA-4683 / CBS 633.66</strain>
    </source>
</reference>
<dbReference type="PANTHER" id="PTHR46910:SF38">
    <property type="entry name" value="ZN(2)-C6 FUNGAL-TYPE DOMAIN-CONTAINING PROTEIN"/>
    <property type="match status" value="1"/>
</dbReference>
<dbReference type="GO" id="GO:0006351">
    <property type="term" value="P:DNA-templated transcription"/>
    <property type="evidence" value="ECO:0007669"/>
    <property type="project" value="InterPro"/>
</dbReference>
<dbReference type="OMA" id="QACWTII"/>
<dbReference type="GO" id="GO:0003677">
    <property type="term" value="F:DNA binding"/>
    <property type="evidence" value="ECO:0007669"/>
    <property type="project" value="InterPro"/>
</dbReference>
<dbReference type="eggNOG" id="ENOG502QSY2">
    <property type="taxonomic scope" value="Eukaryota"/>
</dbReference>
<feature type="region of interest" description="Disordered" evidence="3">
    <location>
        <begin position="668"/>
        <end position="698"/>
    </location>
</feature>
<dbReference type="SUPFAM" id="SSF57701">
    <property type="entry name" value="Zn2/Cys6 DNA-binding domain"/>
    <property type="match status" value="1"/>
</dbReference>
<dbReference type="SMART" id="SM00066">
    <property type="entry name" value="GAL4"/>
    <property type="match status" value="1"/>
</dbReference>
<proteinExistence type="predicted"/>
<dbReference type="RefSeq" id="XP_006959549.1">
    <property type="nucleotide sequence ID" value="XM_006959487.1"/>
</dbReference>
<dbReference type="Gene3D" id="4.10.240.10">
    <property type="entry name" value="Zn(2)-C6 fungal-type DNA-binding domain"/>
    <property type="match status" value="1"/>
</dbReference>
<organism evidence="5 6">
    <name type="scientific">Wallemia mellicola (strain ATCC MYA-4683 / CBS 633.66)</name>
    <name type="common">Wallemia sebi (CBS 633.66)</name>
    <dbReference type="NCBI Taxonomy" id="671144"/>
    <lineage>
        <taxon>Eukaryota</taxon>
        <taxon>Fungi</taxon>
        <taxon>Dikarya</taxon>
        <taxon>Basidiomycota</taxon>
        <taxon>Wallemiomycotina</taxon>
        <taxon>Wallemiomycetes</taxon>
        <taxon>Wallemiales</taxon>
        <taxon>Wallemiaceae</taxon>
        <taxon>Wallemia</taxon>
    </lineage>
</organism>
<evidence type="ECO:0000259" key="4">
    <source>
        <dbReference type="PROSITE" id="PS50048"/>
    </source>
</evidence>
<evidence type="ECO:0000313" key="5">
    <source>
        <dbReference type="EMBL" id="EIM20523.1"/>
    </source>
</evidence>
<evidence type="ECO:0000256" key="2">
    <source>
        <dbReference type="ARBA" id="ARBA00023242"/>
    </source>
</evidence>
<gene>
    <name evidence="5" type="ORF">WALSEDRAFT_65411</name>
</gene>